<protein>
    <submittedName>
        <fullName evidence="2">Uncharacterized protein</fullName>
    </submittedName>
</protein>
<accession>A0A428SFP4</accession>
<comment type="caution">
    <text evidence="2">The sequence shown here is derived from an EMBL/GenBank/DDBJ whole genome shotgun (WGS) entry which is preliminary data.</text>
</comment>
<feature type="region of interest" description="Disordered" evidence="1">
    <location>
        <begin position="394"/>
        <end position="415"/>
    </location>
</feature>
<keyword evidence="3" id="KW-1185">Reference proteome</keyword>
<feature type="region of interest" description="Disordered" evidence="1">
    <location>
        <begin position="132"/>
        <end position="219"/>
    </location>
</feature>
<feature type="compositionally biased region" description="Polar residues" evidence="1">
    <location>
        <begin position="193"/>
        <end position="219"/>
    </location>
</feature>
<evidence type="ECO:0000256" key="1">
    <source>
        <dbReference type="SAM" id="MobiDB-lite"/>
    </source>
</evidence>
<sequence>MCVTNSPEQICTRRFVDLLRPGASFTFAPSCKRKILDHIITNRLTPTKWRKNFQDLLVAINIAGLGKAVEGLMCGKVESCVRRRIKEMVAGGLVKEKKRDGEVFYVWRDDADNFLGQHAWMKDFSPATGKKYKAEQKGILTPKPSPKTSKKGSEESPKTLRKDPRSDNPRNAKKPATRRGGHKSGDYRPIRATSITQVGGNVGENNTNRSGNNRGATATSKTVFVIGGGYGHIGRHMADTDDESELGGTGLHEEEAGESSDDDSGYDDFSDFDDDGDGDDTEDHDNGSGEEDQDPDVEMPDAPTLTLNPSHLHLHWDRHKHQHCHCSHDALGSRSCTRHQGSPTSSSNGGSNSTTRSMLSKEAITPPTPRTPATPSPTPTIAARVNRALSICSMTPSESASSAPAPRARPEGERLAAAHSKCSGLSTEELLTSIDQAAGAVIGLATWRMAVMAAETDPGLANDLRERIESLLEMVDVMKEVLREKMGGEKEDYCFGGRFWWWMKLNWAEENIGL</sequence>
<feature type="region of interest" description="Disordered" evidence="1">
    <location>
        <begin position="235"/>
        <end position="308"/>
    </location>
</feature>
<dbReference type="AlphaFoldDB" id="A0A428SFP4"/>
<feature type="compositionally biased region" description="Low complexity" evidence="1">
    <location>
        <begin position="341"/>
        <end position="357"/>
    </location>
</feature>
<feature type="compositionally biased region" description="Basic and acidic residues" evidence="1">
    <location>
        <begin position="151"/>
        <end position="170"/>
    </location>
</feature>
<proteinExistence type="predicted"/>
<evidence type="ECO:0000313" key="2">
    <source>
        <dbReference type="EMBL" id="RSL88586.1"/>
    </source>
</evidence>
<feature type="region of interest" description="Disordered" evidence="1">
    <location>
        <begin position="331"/>
        <end position="380"/>
    </location>
</feature>
<feature type="compositionally biased region" description="Basic residues" evidence="1">
    <location>
        <begin position="171"/>
        <end position="182"/>
    </location>
</feature>
<feature type="compositionally biased region" description="Pro residues" evidence="1">
    <location>
        <begin position="366"/>
        <end position="378"/>
    </location>
</feature>
<dbReference type="Proteomes" id="UP000288429">
    <property type="component" value="Unassembled WGS sequence"/>
</dbReference>
<organism evidence="2 3">
    <name type="scientific">Fusarium ambrosium</name>
    <dbReference type="NCBI Taxonomy" id="131363"/>
    <lineage>
        <taxon>Eukaryota</taxon>
        <taxon>Fungi</taxon>
        <taxon>Dikarya</taxon>
        <taxon>Ascomycota</taxon>
        <taxon>Pezizomycotina</taxon>
        <taxon>Sordariomycetes</taxon>
        <taxon>Hypocreomycetidae</taxon>
        <taxon>Hypocreales</taxon>
        <taxon>Nectriaceae</taxon>
        <taxon>Fusarium</taxon>
        <taxon>Fusarium solani species complex</taxon>
    </lineage>
</organism>
<feature type="compositionally biased region" description="Low complexity" evidence="1">
    <location>
        <begin position="396"/>
        <end position="406"/>
    </location>
</feature>
<name>A0A428SFP4_9HYPO</name>
<feature type="compositionally biased region" description="Acidic residues" evidence="1">
    <location>
        <begin position="255"/>
        <end position="299"/>
    </location>
</feature>
<gene>
    <name evidence="2" type="ORF">CDV31_016033</name>
</gene>
<evidence type="ECO:0000313" key="3">
    <source>
        <dbReference type="Proteomes" id="UP000288429"/>
    </source>
</evidence>
<dbReference type="EMBL" id="NIZV01000472">
    <property type="protein sequence ID" value="RSL88586.1"/>
    <property type="molecule type" value="Genomic_DNA"/>
</dbReference>
<reference evidence="2 3" key="1">
    <citation type="submission" date="2017-06" db="EMBL/GenBank/DDBJ databases">
        <title>Cmopartive genomic analysis of Ambrosia Fusariam Clade fungi.</title>
        <authorList>
            <person name="Stajich J.E."/>
            <person name="Carrillo J."/>
            <person name="Kijimoto T."/>
            <person name="Eskalen A."/>
            <person name="O'Donnell K."/>
            <person name="Kasson M."/>
        </authorList>
    </citation>
    <scope>NUCLEOTIDE SEQUENCE [LARGE SCALE GENOMIC DNA]</scope>
    <source>
        <strain evidence="2 3">NRRL 20438</strain>
    </source>
</reference>